<dbReference type="InterPro" id="IPR001854">
    <property type="entry name" value="Ribosomal_uL29"/>
</dbReference>
<evidence type="ECO:0000256" key="1">
    <source>
        <dbReference type="ARBA" id="ARBA00009254"/>
    </source>
</evidence>
<organism evidence="5 6">
    <name type="scientific">Candidatus Iainarchaeum sp</name>
    <dbReference type="NCBI Taxonomy" id="3101447"/>
    <lineage>
        <taxon>Archaea</taxon>
        <taxon>Candidatus Iainarchaeota</taxon>
        <taxon>Candidatus Iainarchaeia</taxon>
        <taxon>Candidatus Iainarchaeales</taxon>
        <taxon>Candidatus Iainarchaeaceae</taxon>
        <taxon>Candidatus Iainarchaeum</taxon>
    </lineage>
</organism>
<evidence type="ECO:0000313" key="6">
    <source>
        <dbReference type="Proteomes" id="UP000722459"/>
    </source>
</evidence>
<dbReference type="GO" id="GO:0005840">
    <property type="term" value="C:ribosome"/>
    <property type="evidence" value="ECO:0007669"/>
    <property type="project" value="UniProtKB-KW"/>
</dbReference>
<dbReference type="GO" id="GO:1990904">
    <property type="term" value="C:ribonucleoprotein complex"/>
    <property type="evidence" value="ECO:0007669"/>
    <property type="project" value="UniProtKB-KW"/>
</dbReference>
<accession>A0A8T5GF67</accession>
<dbReference type="HAMAP" id="MF_00374">
    <property type="entry name" value="Ribosomal_uL29"/>
    <property type="match status" value="1"/>
</dbReference>
<proteinExistence type="inferred from homology"/>
<dbReference type="NCBIfam" id="TIGR00012">
    <property type="entry name" value="L29"/>
    <property type="match status" value="1"/>
</dbReference>
<evidence type="ECO:0000256" key="3">
    <source>
        <dbReference type="ARBA" id="ARBA00023274"/>
    </source>
</evidence>
<keyword evidence="3 4" id="KW-0687">Ribonucleoprotein</keyword>
<evidence type="ECO:0000256" key="4">
    <source>
        <dbReference type="HAMAP-Rule" id="MF_00374"/>
    </source>
</evidence>
<dbReference type="GO" id="GO:0006412">
    <property type="term" value="P:translation"/>
    <property type="evidence" value="ECO:0007669"/>
    <property type="project" value="UniProtKB-UniRule"/>
</dbReference>
<comment type="similarity">
    <text evidence="1 4">Belongs to the universal ribosomal protein uL29 family.</text>
</comment>
<sequence>MKAKKLRELSKTDLDKKLKELKVELIKSRTSNQTTGTKTKEIKKIIARILTINKSNKKELKTK</sequence>
<comment type="caution">
    <text evidence="5">The sequence shown here is derived from an EMBL/GenBank/DDBJ whole genome shotgun (WGS) entry which is preliminary data.</text>
</comment>
<dbReference type="GO" id="GO:0003735">
    <property type="term" value="F:structural constituent of ribosome"/>
    <property type="evidence" value="ECO:0007669"/>
    <property type="project" value="InterPro"/>
</dbReference>
<gene>
    <name evidence="5" type="primary">rpmC</name>
    <name evidence="4" type="synonym">rpl29</name>
    <name evidence="5" type="ORF">HON47_02350</name>
</gene>
<evidence type="ECO:0000313" key="5">
    <source>
        <dbReference type="EMBL" id="MBT4870388.1"/>
    </source>
</evidence>
<name>A0A8T5GF67_9ARCH</name>
<dbReference type="EMBL" id="JABJNZ010000033">
    <property type="protein sequence ID" value="MBT4870388.1"/>
    <property type="molecule type" value="Genomic_DNA"/>
</dbReference>
<protein>
    <recommendedName>
        <fullName evidence="4">Large ribosomal subunit protein uL29</fullName>
    </recommendedName>
</protein>
<keyword evidence="2 4" id="KW-0689">Ribosomal protein</keyword>
<dbReference type="Pfam" id="PF00831">
    <property type="entry name" value="Ribosomal_L29"/>
    <property type="match status" value="1"/>
</dbReference>
<reference evidence="5" key="1">
    <citation type="journal article" date="2021" name="ISME J.">
        <title>Mercury methylation by metabolically versatile and cosmopolitan marine bacteria.</title>
        <authorList>
            <person name="Lin H."/>
            <person name="Ascher D.B."/>
            <person name="Myung Y."/>
            <person name="Lamborg C.H."/>
            <person name="Hallam S.J."/>
            <person name="Gionfriddo C.M."/>
            <person name="Holt K.E."/>
            <person name="Moreau J.W."/>
        </authorList>
    </citation>
    <scope>NUCLEOTIDE SEQUENCE</scope>
    <source>
        <strain evidence="5">SI075_bin30</strain>
    </source>
</reference>
<dbReference type="AlphaFoldDB" id="A0A8T5GF67"/>
<evidence type="ECO:0000256" key="2">
    <source>
        <dbReference type="ARBA" id="ARBA00022980"/>
    </source>
</evidence>
<dbReference type="Gene3D" id="1.10.287.310">
    <property type="match status" value="1"/>
</dbReference>
<dbReference type="SUPFAM" id="SSF46561">
    <property type="entry name" value="Ribosomal protein L29 (L29p)"/>
    <property type="match status" value="1"/>
</dbReference>
<dbReference type="Proteomes" id="UP000722459">
    <property type="component" value="Unassembled WGS sequence"/>
</dbReference>
<dbReference type="InterPro" id="IPR036049">
    <property type="entry name" value="Ribosomal_uL29_sf"/>
</dbReference>